<reference evidence="4" key="2">
    <citation type="journal article" date="2011" name="Proc. Natl. Acad. Sci. U.S.A.">
        <title>Obligate biotrophy features unraveled by the genomic analysis of rust fungi.</title>
        <authorList>
            <person name="Duplessis S."/>
            <person name="Cuomo C.A."/>
            <person name="Lin Y.-C."/>
            <person name="Aerts A."/>
            <person name="Tisserant E."/>
            <person name="Veneault-Fourrey C."/>
            <person name="Joly D.L."/>
            <person name="Hacquard S."/>
            <person name="Amselem J."/>
            <person name="Cantarel B.L."/>
            <person name="Chiu R."/>
            <person name="Coutinho P.M."/>
            <person name="Feau N."/>
            <person name="Field M."/>
            <person name="Frey P."/>
            <person name="Gelhaye E."/>
            <person name="Goldberg J."/>
            <person name="Grabherr M.G."/>
            <person name="Kodira C.D."/>
            <person name="Kohler A."/>
            <person name="Kuees U."/>
            <person name="Lindquist E.A."/>
            <person name="Lucas S.M."/>
            <person name="Mago R."/>
            <person name="Mauceli E."/>
            <person name="Morin E."/>
            <person name="Murat C."/>
            <person name="Pangilinan J.L."/>
            <person name="Park R."/>
            <person name="Pearson M."/>
            <person name="Quesneville H."/>
            <person name="Rouhier N."/>
            <person name="Sakthikumar S."/>
            <person name="Salamov A.A."/>
            <person name="Schmutz J."/>
            <person name="Selles B."/>
            <person name="Shapiro H."/>
            <person name="Tanguay P."/>
            <person name="Tuskan G.A."/>
            <person name="Henrissat B."/>
            <person name="Van de Peer Y."/>
            <person name="Rouze P."/>
            <person name="Ellis J.G."/>
            <person name="Dodds P.N."/>
            <person name="Schein J.E."/>
            <person name="Zhong S."/>
            <person name="Hamelin R.C."/>
            <person name="Grigoriev I.V."/>
            <person name="Szabo L.J."/>
            <person name="Martin F."/>
        </authorList>
    </citation>
    <scope>NUCLEOTIDE SEQUENCE [LARGE SCALE GENOMIC DNA]</scope>
    <source>
        <strain evidence="4">CRL 75-36-700-3 / race SCCL</strain>
    </source>
</reference>
<keyword evidence="4" id="KW-1185">Reference proteome</keyword>
<dbReference type="STRING" id="418459.E3KYY7"/>
<name>E3KYY7_PUCGT</name>
<sequence length="419" mass="46576">MARKKTRQDEKPDETDSSNHTPTPTPTPSSPKNKKKPKKKASAPADSTPIPAEKSSINDDNTPKAQKEPEPTPKKGFPRWSIEEDKKLCVAWLNTSRDTIVGKGQKATTFWERIHSTLSDLINEYNDEKKKSKNFKPLPLRPVGAVECRWGHILKCVNKFAGYYSNVERRLKSGKTRDDILTEAKELYKTTSGSPFNLDHCWGILKDTPKWQATQRENEARAKKSQRSSPPPPSTNMSSSTNDVSSPTAIDVEGDESEPSRSVLGQVRLEGSKAAKRKRAEDASIHSIVSMQKDLVTISRERLASMNAAKDDAIMSKDLSSMDDEARAYYQRSKRLHAAAHPEAYRGTSSIGDRLLKNPKHTGLPALYALVRELCGQQLWGDNTSQRDQRNWPVGPAWGMIELQLEGGMDEIALGAAGS</sequence>
<feature type="domain" description="No apical meristem-associated C-terminal" evidence="2">
    <location>
        <begin position="195"/>
        <end position="334"/>
    </location>
</feature>
<gene>
    <name evidence="3" type="ORF">PGTG_15661</name>
</gene>
<feature type="region of interest" description="Disordered" evidence="1">
    <location>
        <begin position="1"/>
        <end position="80"/>
    </location>
</feature>
<proteinExistence type="predicted"/>
<dbReference type="PANTHER" id="PTHR45125:SF3">
    <property type="entry name" value="NO-APICAL-MERISTEM-ASSOCIATED CARBOXY-TERMINAL DOMAIN PROTEIN"/>
    <property type="match status" value="1"/>
</dbReference>
<evidence type="ECO:0000313" key="4">
    <source>
        <dbReference type="Proteomes" id="UP000008783"/>
    </source>
</evidence>
<dbReference type="OrthoDB" id="2506822at2759"/>
<feature type="compositionally biased region" description="Basic residues" evidence="1">
    <location>
        <begin position="32"/>
        <end position="41"/>
    </location>
</feature>
<dbReference type="AlphaFoldDB" id="E3KYY7"/>
<evidence type="ECO:0000313" key="3">
    <source>
        <dbReference type="EMBL" id="EFP89512.1"/>
    </source>
</evidence>
<dbReference type="EMBL" id="DS178323">
    <property type="protein sequence ID" value="EFP89512.1"/>
    <property type="molecule type" value="Genomic_DNA"/>
</dbReference>
<dbReference type="InParanoid" id="E3KYY7"/>
<dbReference type="GeneID" id="10547477"/>
<evidence type="ECO:0000256" key="1">
    <source>
        <dbReference type="SAM" id="MobiDB-lite"/>
    </source>
</evidence>
<dbReference type="RefSeq" id="XP_003333931.1">
    <property type="nucleotide sequence ID" value="XM_003333883.1"/>
</dbReference>
<dbReference type="VEuPathDB" id="FungiDB:PGTG_15661"/>
<organism evidence="3 4">
    <name type="scientific">Puccinia graminis f. sp. tritici (strain CRL 75-36-700-3 / race SCCL)</name>
    <name type="common">Black stem rust fungus</name>
    <dbReference type="NCBI Taxonomy" id="418459"/>
    <lineage>
        <taxon>Eukaryota</taxon>
        <taxon>Fungi</taxon>
        <taxon>Dikarya</taxon>
        <taxon>Basidiomycota</taxon>
        <taxon>Pucciniomycotina</taxon>
        <taxon>Pucciniomycetes</taxon>
        <taxon>Pucciniales</taxon>
        <taxon>Pucciniaceae</taxon>
        <taxon>Puccinia</taxon>
    </lineage>
</organism>
<reference key="1">
    <citation type="submission" date="2007-01" db="EMBL/GenBank/DDBJ databases">
        <title>The Genome Sequence of Puccinia graminis f. sp. tritici Strain CRL 75-36-700-3.</title>
        <authorList>
            <consortium name="The Broad Institute Genome Sequencing Platform"/>
            <person name="Birren B."/>
            <person name="Lander E."/>
            <person name="Galagan J."/>
            <person name="Nusbaum C."/>
            <person name="Devon K."/>
            <person name="Cuomo C."/>
            <person name="Jaffe D."/>
            <person name="Butler J."/>
            <person name="Alvarez P."/>
            <person name="Gnerre S."/>
            <person name="Grabherr M."/>
            <person name="Mauceli E."/>
            <person name="Brockman W."/>
            <person name="Young S."/>
            <person name="LaButti K."/>
            <person name="Sykes S."/>
            <person name="DeCaprio D."/>
            <person name="Crawford M."/>
            <person name="Koehrsen M."/>
            <person name="Engels R."/>
            <person name="Montgomery P."/>
            <person name="Pearson M."/>
            <person name="Howarth C."/>
            <person name="Larson L."/>
            <person name="White J."/>
            <person name="Zeng Q."/>
            <person name="Kodira C."/>
            <person name="Yandava C."/>
            <person name="Alvarado L."/>
            <person name="O'Leary S."/>
            <person name="Szabo L."/>
            <person name="Dean R."/>
            <person name="Schein J."/>
        </authorList>
    </citation>
    <scope>NUCLEOTIDE SEQUENCE</scope>
    <source>
        <strain>CRL 75-36-700-3</strain>
    </source>
</reference>
<dbReference type="Pfam" id="PF14303">
    <property type="entry name" value="NAM-associated"/>
    <property type="match status" value="1"/>
</dbReference>
<dbReference type="KEGG" id="pgr:PGTG_15661"/>
<accession>E3KYY7</accession>
<dbReference type="HOGENOM" id="CLU_012390_7_0_1"/>
<dbReference type="InterPro" id="IPR029466">
    <property type="entry name" value="NAM-associated_C"/>
</dbReference>
<dbReference type="Proteomes" id="UP000008783">
    <property type="component" value="Unassembled WGS sequence"/>
</dbReference>
<dbReference type="OMA" id="ISTWITI"/>
<protein>
    <recommendedName>
        <fullName evidence="2">No apical meristem-associated C-terminal domain-containing protein</fullName>
    </recommendedName>
</protein>
<dbReference type="PANTHER" id="PTHR45125">
    <property type="entry name" value="F21J9.4-RELATED"/>
    <property type="match status" value="1"/>
</dbReference>
<feature type="region of interest" description="Disordered" evidence="1">
    <location>
        <begin position="214"/>
        <end position="284"/>
    </location>
</feature>
<evidence type="ECO:0000259" key="2">
    <source>
        <dbReference type="Pfam" id="PF14303"/>
    </source>
</evidence>
<feature type="compositionally biased region" description="Basic and acidic residues" evidence="1">
    <location>
        <begin position="61"/>
        <end position="73"/>
    </location>
</feature>